<dbReference type="STRING" id="357750.A0A2S6C725"/>
<dbReference type="EMBL" id="PNEN01000537">
    <property type="protein sequence ID" value="PPJ55529.1"/>
    <property type="molecule type" value="Genomic_DNA"/>
</dbReference>
<keyword evidence="6" id="KW-1185">Reference proteome</keyword>
<evidence type="ECO:0000256" key="3">
    <source>
        <dbReference type="RuleBase" id="RU361235"/>
    </source>
</evidence>
<dbReference type="Gene3D" id="3.40.50.1820">
    <property type="entry name" value="alpha/beta hydrolase"/>
    <property type="match status" value="1"/>
</dbReference>
<dbReference type="InterPro" id="IPR019819">
    <property type="entry name" value="Carboxylesterase_B_CS"/>
</dbReference>
<feature type="signal peptide" evidence="3">
    <location>
        <begin position="1"/>
        <end position="16"/>
    </location>
</feature>
<evidence type="ECO:0000313" key="6">
    <source>
        <dbReference type="Proteomes" id="UP000237631"/>
    </source>
</evidence>
<sequence>MKCFIAAAGLVCLTSAAPRVQTPHQRPGSYGIPSVTVKNGTIAGVHKSNYKQDYFLGVPFAQPPVGPLRFTNAQSLNSSFDGTLQATEYAPMCYGYGGDQIGYPQSEDCLYLNVVRPSGYENASLPVGVWIHGGGLYMGGTQDRRYNLTWIVQNSVEIGKPIIGVSIAYRLGPWGFLASQEVTGSGNTNIGLRDQRLALHWINENIDAFGGDKDKVAIWGESAGAGSVGFHLTAYNGRDDGLFRAGIMESGNPVNYNSYATNARYQPKYDALVNATNCSTETDTLGCLRGIPEQTLQDLFNTTSSLSSGWSPVVDGDFIQRWASIQLKEGNFVKVPIIDGANTDEGTSFGPGGIDTDEEFAAYITNSSQLTNLPTALASRALEAYPNEPAYFIPPVEEVPLNYTYPPENGAQYRRANAYAGDVAFHANRRGAMEAWATNNVSAYSYRFNTLPTGVPWYAGVVHFQEVAFVFDNTQGLGYDAEHGTVNPFQNKSQSYYDLADYMSKSWVSFIHDLDPNYEAKPASAPAWPQYSLDQPENIVWDANRTELAWLEPDTYRQEGIRFILDNALAYKR</sequence>
<dbReference type="InterPro" id="IPR019826">
    <property type="entry name" value="Carboxylesterase_B_AS"/>
</dbReference>
<dbReference type="Pfam" id="PF00135">
    <property type="entry name" value="COesterase"/>
    <property type="match status" value="1"/>
</dbReference>
<dbReference type="InterPro" id="IPR050654">
    <property type="entry name" value="AChE-related_enzymes"/>
</dbReference>
<dbReference type="OrthoDB" id="408631at2759"/>
<name>A0A2S6C725_9PEZI</name>
<feature type="chain" id="PRO_5015371342" description="Carboxylic ester hydrolase" evidence="3">
    <location>
        <begin position="17"/>
        <end position="573"/>
    </location>
</feature>
<evidence type="ECO:0000256" key="1">
    <source>
        <dbReference type="ARBA" id="ARBA00005964"/>
    </source>
</evidence>
<dbReference type="Proteomes" id="UP000237631">
    <property type="component" value="Unassembled WGS sequence"/>
</dbReference>
<protein>
    <recommendedName>
        <fullName evidence="3">Carboxylic ester hydrolase</fullName>
        <ecNumber evidence="3">3.1.1.-</ecNumber>
    </recommendedName>
</protein>
<evidence type="ECO:0000313" key="5">
    <source>
        <dbReference type="EMBL" id="PPJ55529.1"/>
    </source>
</evidence>
<evidence type="ECO:0000259" key="4">
    <source>
        <dbReference type="Pfam" id="PF00135"/>
    </source>
</evidence>
<comment type="similarity">
    <text evidence="1 3">Belongs to the type-B carboxylesterase/lipase family.</text>
</comment>
<dbReference type="AlphaFoldDB" id="A0A2S6C725"/>
<feature type="domain" description="Carboxylesterase type B" evidence="4">
    <location>
        <begin position="33"/>
        <end position="537"/>
    </location>
</feature>
<dbReference type="PANTHER" id="PTHR43918">
    <property type="entry name" value="ACETYLCHOLINESTERASE"/>
    <property type="match status" value="1"/>
</dbReference>
<accession>A0A2S6C725</accession>
<keyword evidence="3" id="KW-0732">Signal</keyword>
<comment type="caution">
    <text evidence="5">The sequence shown here is derived from an EMBL/GenBank/DDBJ whole genome shotgun (WGS) entry which is preliminary data.</text>
</comment>
<dbReference type="PROSITE" id="PS00122">
    <property type="entry name" value="CARBOXYLESTERASE_B_1"/>
    <property type="match status" value="1"/>
</dbReference>
<dbReference type="PROSITE" id="PS00941">
    <property type="entry name" value="CARBOXYLESTERASE_B_2"/>
    <property type="match status" value="1"/>
</dbReference>
<dbReference type="GO" id="GO:0052689">
    <property type="term" value="F:carboxylic ester hydrolase activity"/>
    <property type="evidence" value="ECO:0007669"/>
    <property type="project" value="TreeGrafter"/>
</dbReference>
<dbReference type="InterPro" id="IPR029058">
    <property type="entry name" value="AB_hydrolase_fold"/>
</dbReference>
<dbReference type="PANTHER" id="PTHR43918:SF4">
    <property type="entry name" value="CARBOXYLIC ESTER HYDROLASE"/>
    <property type="match status" value="1"/>
</dbReference>
<dbReference type="EC" id="3.1.1.-" evidence="3"/>
<dbReference type="InterPro" id="IPR002018">
    <property type="entry name" value="CarbesteraseB"/>
</dbReference>
<evidence type="ECO:0000256" key="2">
    <source>
        <dbReference type="ARBA" id="ARBA00022801"/>
    </source>
</evidence>
<gene>
    <name evidence="5" type="ORF">CBER1_05378</name>
</gene>
<organism evidence="5 6">
    <name type="scientific">Cercospora berteroae</name>
    <dbReference type="NCBI Taxonomy" id="357750"/>
    <lineage>
        <taxon>Eukaryota</taxon>
        <taxon>Fungi</taxon>
        <taxon>Dikarya</taxon>
        <taxon>Ascomycota</taxon>
        <taxon>Pezizomycotina</taxon>
        <taxon>Dothideomycetes</taxon>
        <taxon>Dothideomycetidae</taxon>
        <taxon>Mycosphaerellales</taxon>
        <taxon>Mycosphaerellaceae</taxon>
        <taxon>Cercospora</taxon>
    </lineage>
</organism>
<reference evidence="6" key="1">
    <citation type="journal article" date="2017" name="bioRxiv">
        <title>Conservation of a gene cluster reveals novel cercosporin biosynthetic mechanisms and extends production to the genus Colletotrichum.</title>
        <authorList>
            <person name="de Jonge R."/>
            <person name="Ebert M.K."/>
            <person name="Huitt-Roehl C.R."/>
            <person name="Pal P."/>
            <person name="Suttle J.C."/>
            <person name="Spanner R.E."/>
            <person name="Neubauer J.D."/>
            <person name="Jurick W.M.II."/>
            <person name="Stott K.A."/>
            <person name="Secor G.A."/>
            <person name="Thomma B.P.H.J."/>
            <person name="Van de Peer Y."/>
            <person name="Townsend C.A."/>
            <person name="Bolton M.D."/>
        </authorList>
    </citation>
    <scope>NUCLEOTIDE SEQUENCE [LARGE SCALE GENOMIC DNA]</scope>
    <source>
        <strain evidence="6">CBS538.71</strain>
    </source>
</reference>
<keyword evidence="2 3" id="KW-0378">Hydrolase</keyword>
<dbReference type="SUPFAM" id="SSF53474">
    <property type="entry name" value="alpha/beta-Hydrolases"/>
    <property type="match status" value="1"/>
</dbReference>
<proteinExistence type="inferred from homology"/>